<dbReference type="eggNOG" id="KOG0504">
    <property type="taxonomic scope" value="Eukaryota"/>
</dbReference>
<name>D7FUW9_ECTSI</name>
<evidence type="ECO:0000256" key="2">
    <source>
        <dbReference type="ARBA" id="ARBA00023043"/>
    </source>
</evidence>
<dbReference type="PANTHER" id="PTHR24198">
    <property type="entry name" value="ANKYRIN REPEAT AND PROTEIN KINASE DOMAIN-CONTAINING PROTEIN"/>
    <property type="match status" value="1"/>
</dbReference>
<dbReference type="Pfam" id="PF12796">
    <property type="entry name" value="Ank_2"/>
    <property type="match status" value="2"/>
</dbReference>
<feature type="repeat" description="ANK" evidence="3">
    <location>
        <begin position="133"/>
        <end position="165"/>
    </location>
</feature>
<dbReference type="Gene3D" id="1.25.40.20">
    <property type="entry name" value="Ankyrin repeat-containing domain"/>
    <property type="match status" value="2"/>
</dbReference>
<dbReference type="Proteomes" id="UP000002630">
    <property type="component" value="Linkage Group LG27"/>
</dbReference>
<dbReference type="PROSITE" id="PS50088">
    <property type="entry name" value="ANK_REPEAT"/>
    <property type="match status" value="4"/>
</dbReference>
<feature type="repeat" description="ANK" evidence="3">
    <location>
        <begin position="359"/>
        <end position="388"/>
    </location>
</feature>
<evidence type="ECO:0000313" key="5">
    <source>
        <dbReference type="EMBL" id="CBJ31775.1"/>
    </source>
</evidence>
<dbReference type="OrthoDB" id="1711136at2759"/>
<evidence type="ECO:0000256" key="3">
    <source>
        <dbReference type="PROSITE-ProRule" id="PRU00023"/>
    </source>
</evidence>
<protein>
    <submittedName>
        <fullName evidence="5">Ankyrin repeat protein</fullName>
    </submittedName>
</protein>
<keyword evidence="1" id="KW-0677">Repeat</keyword>
<feature type="repeat" description="ANK" evidence="3">
    <location>
        <begin position="319"/>
        <end position="351"/>
    </location>
</feature>
<evidence type="ECO:0000256" key="4">
    <source>
        <dbReference type="SAM" id="MobiDB-lite"/>
    </source>
</evidence>
<reference evidence="5 6" key="1">
    <citation type="journal article" date="2010" name="Nature">
        <title>The Ectocarpus genome and the independent evolution of multicellularity in brown algae.</title>
        <authorList>
            <person name="Cock J.M."/>
            <person name="Sterck L."/>
            <person name="Rouze P."/>
            <person name="Scornet D."/>
            <person name="Allen A.E."/>
            <person name="Amoutzias G."/>
            <person name="Anthouard V."/>
            <person name="Artiguenave F."/>
            <person name="Aury J.M."/>
            <person name="Badger J.H."/>
            <person name="Beszteri B."/>
            <person name="Billiau K."/>
            <person name="Bonnet E."/>
            <person name="Bothwell J.H."/>
            <person name="Bowler C."/>
            <person name="Boyen C."/>
            <person name="Brownlee C."/>
            <person name="Carrano C.J."/>
            <person name="Charrier B."/>
            <person name="Cho G.Y."/>
            <person name="Coelho S.M."/>
            <person name="Collen J."/>
            <person name="Corre E."/>
            <person name="Da Silva C."/>
            <person name="Delage L."/>
            <person name="Delaroque N."/>
            <person name="Dittami S.M."/>
            <person name="Doulbeau S."/>
            <person name="Elias M."/>
            <person name="Farnham G."/>
            <person name="Gachon C.M."/>
            <person name="Gschloessl B."/>
            <person name="Heesch S."/>
            <person name="Jabbari K."/>
            <person name="Jubin C."/>
            <person name="Kawai H."/>
            <person name="Kimura K."/>
            <person name="Kloareg B."/>
            <person name="Kupper F.C."/>
            <person name="Lang D."/>
            <person name="Le Bail A."/>
            <person name="Leblanc C."/>
            <person name="Lerouge P."/>
            <person name="Lohr M."/>
            <person name="Lopez P.J."/>
            <person name="Martens C."/>
            <person name="Maumus F."/>
            <person name="Michel G."/>
            <person name="Miranda-Saavedra D."/>
            <person name="Morales J."/>
            <person name="Moreau H."/>
            <person name="Motomura T."/>
            <person name="Nagasato C."/>
            <person name="Napoli C.A."/>
            <person name="Nelson D.R."/>
            <person name="Nyvall-Collen P."/>
            <person name="Peters A.F."/>
            <person name="Pommier C."/>
            <person name="Potin P."/>
            <person name="Poulain J."/>
            <person name="Quesneville H."/>
            <person name="Read B."/>
            <person name="Rensing S.A."/>
            <person name="Ritter A."/>
            <person name="Rousvoal S."/>
            <person name="Samanta M."/>
            <person name="Samson G."/>
            <person name="Schroeder D.C."/>
            <person name="Segurens B."/>
            <person name="Strittmatter M."/>
            <person name="Tonon T."/>
            <person name="Tregear J.W."/>
            <person name="Valentin K."/>
            <person name="von Dassow P."/>
            <person name="Yamagishi T."/>
            <person name="Van de Peer Y."/>
            <person name="Wincker P."/>
        </authorList>
    </citation>
    <scope>NUCLEOTIDE SEQUENCE [LARGE SCALE GENOMIC DNA]</scope>
    <source>
        <strain evidence="6">Ec32 / CCAP1310/4</strain>
    </source>
</reference>
<gene>
    <name evidence="5" type="ORF">Esi_0280_0031</name>
</gene>
<organism evidence="5 6">
    <name type="scientific">Ectocarpus siliculosus</name>
    <name type="common">Brown alga</name>
    <name type="synonym">Conferva siliculosa</name>
    <dbReference type="NCBI Taxonomy" id="2880"/>
    <lineage>
        <taxon>Eukaryota</taxon>
        <taxon>Sar</taxon>
        <taxon>Stramenopiles</taxon>
        <taxon>Ochrophyta</taxon>
        <taxon>PX clade</taxon>
        <taxon>Phaeophyceae</taxon>
        <taxon>Ectocarpales</taxon>
        <taxon>Ectocarpaceae</taxon>
        <taxon>Ectocarpus</taxon>
    </lineage>
</organism>
<keyword evidence="2 3" id="KW-0040">ANK repeat</keyword>
<feature type="compositionally biased region" description="Basic residues" evidence="4">
    <location>
        <begin position="204"/>
        <end position="213"/>
    </location>
</feature>
<dbReference type="PROSITE" id="PS50297">
    <property type="entry name" value="ANK_REP_REGION"/>
    <property type="match status" value="2"/>
</dbReference>
<proteinExistence type="predicted"/>
<dbReference type="InParanoid" id="D7FUW9"/>
<dbReference type="EMBL" id="FN649752">
    <property type="protein sequence ID" value="CBJ31775.1"/>
    <property type="molecule type" value="Genomic_DNA"/>
</dbReference>
<feature type="region of interest" description="Disordered" evidence="4">
    <location>
        <begin position="194"/>
        <end position="218"/>
    </location>
</feature>
<sequence length="496" mass="52708">MLCVSVTRCGVSVQCKDVNFVLLVVLHHLSCRSRGGSIGVEHDSRCPPGKLHNHRTSIRSSPGSRLCLLFTKASHKTESVRKAPAAPAAAGYDPKWTFTKSSSTRLASKCGNNGAVVAFLSSCSIDLEHKSATGKTPLVEVCWEGHKRTAELLIREGADVHAKDDADFCCLHAATYQGHLALVDLLLGNGADMRHSMTEGPPRSRWRRSRRSSTRCGFSPGGGTDVHPVAAGGITPLSISCSSASVAPVRILLTELGMNPVTPMNHGCLLQVILGLCQTSPVLESFLQLQATPEALKRRRLDIAELLISSGIDLEVRHLGDSAVHMAAGSGSRRLMVALLRAGASTSSVGKANDNIFGTALSRAAAHSRPEVAHLLLQAGAHENALDQVGRDALCVAGTLVSSMPATPEEELRRRLLAVAHVLHRGPAFRAMSWRWPSAAATTTAATVVEDNGSRTSLPLGALSGLTLIPRHGKRGPRLRAAMWSNDVNEVRDSGT</sequence>
<evidence type="ECO:0000256" key="1">
    <source>
        <dbReference type="ARBA" id="ARBA00022737"/>
    </source>
</evidence>
<dbReference type="PROSITE" id="PS00616">
    <property type="entry name" value="HIS_ACID_PHOSPHAT_1"/>
    <property type="match status" value="1"/>
</dbReference>
<dbReference type="PANTHER" id="PTHR24198:SF165">
    <property type="entry name" value="ANKYRIN REPEAT-CONTAINING PROTEIN-RELATED"/>
    <property type="match status" value="1"/>
</dbReference>
<dbReference type="SMART" id="SM00248">
    <property type="entry name" value="ANK"/>
    <property type="match status" value="5"/>
</dbReference>
<dbReference type="InterPro" id="IPR036770">
    <property type="entry name" value="Ankyrin_rpt-contain_sf"/>
</dbReference>
<evidence type="ECO:0000313" key="6">
    <source>
        <dbReference type="Proteomes" id="UP000002630"/>
    </source>
</evidence>
<accession>D7FUW9</accession>
<dbReference type="InterPro" id="IPR033379">
    <property type="entry name" value="Acid_Pase_AS"/>
</dbReference>
<feature type="repeat" description="ANK" evidence="3">
    <location>
        <begin position="171"/>
        <end position="198"/>
    </location>
</feature>
<keyword evidence="6" id="KW-1185">Reference proteome</keyword>
<dbReference type="EMBL" id="FN648465">
    <property type="protein sequence ID" value="CBJ31775.1"/>
    <property type="molecule type" value="Genomic_DNA"/>
</dbReference>
<dbReference type="AlphaFoldDB" id="D7FUW9"/>
<dbReference type="SUPFAM" id="SSF48403">
    <property type="entry name" value="Ankyrin repeat"/>
    <property type="match status" value="1"/>
</dbReference>
<dbReference type="InterPro" id="IPR002110">
    <property type="entry name" value="Ankyrin_rpt"/>
</dbReference>